<dbReference type="SUPFAM" id="SSF53697">
    <property type="entry name" value="SIS domain"/>
    <property type="match status" value="1"/>
</dbReference>
<dbReference type="PROSITE" id="PS51464">
    <property type="entry name" value="SIS"/>
    <property type="match status" value="1"/>
</dbReference>
<dbReference type="Pfam" id="PF01380">
    <property type="entry name" value="SIS"/>
    <property type="match status" value="1"/>
</dbReference>
<dbReference type="AlphaFoldDB" id="A6UW68"/>
<dbReference type="GO" id="GO:0016853">
    <property type="term" value="F:isomerase activity"/>
    <property type="evidence" value="ECO:0007669"/>
    <property type="project" value="UniProtKB-KW"/>
</dbReference>
<proteinExistence type="inferred from homology"/>
<dbReference type="InterPro" id="IPR046348">
    <property type="entry name" value="SIS_dom_sf"/>
</dbReference>
<accession>A6UW68</accession>
<keyword evidence="4" id="KW-1185">Reference proteome</keyword>
<dbReference type="PANTHER" id="PTHR43443">
    <property type="entry name" value="3-HEXULOSE-6-PHOSPHATE ISOMERASE"/>
    <property type="match status" value="1"/>
</dbReference>
<gene>
    <name evidence="3" type="ordered locus">Maeo_1163</name>
</gene>
<feature type="domain" description="SIS" evidence="2">
    <location>
        <begin position="31"/>
        <end position="181"/>
    </location>
</feature>
<dbReference type="Proteomes" id="UP000001106">
    <property type="component" value="Chromosome"/>
</dbReference>
<evidence type="ECO:0000313" key="4">
    <source>
        <dbReference type="Proteomes" id="UP000001106"/>
    </source>
</evidence>
<dbReference type="CDD" id="cd05005">
    <property type="entry name" value="SIS_PHI"/>
    <property type="match status" value="1"/>
</dbReference>
<dbReference type="STRING" id="419665.Maeo_1163"/>
<dbReference type="GO" id="GO:1901135">
    <property type="term" value="P:carbohydrate derivative metabolic process"/>
    <property type="evidence" value="ECO:0007669"/>
    <property type="project" value="InterPro"/>
</dbReference>
<dbReference type="InterPro" id="IPR017552">
    <property type="entry name" value="PHI/rmpB"/>
</dbReference>
<protein>
    <submittedName>
        <fullName evidence="3">Sugar isomerase (SIS)</fullName>
    </submittedName>
</protein>
<keyword evidence="3" id="KW-0413">Isomerase</keyword>
<dbReference type="HOGENOM" id="CLU_094236_1_1_2"/>
<comment type="similarity">
    <text evidence="1">Belongs to the SIS family. PHI subfamily.</text>
</comment>
<dbReference type="PANTHER" id="PTHR43443:SF1">
    <property type="entry name" value="3-HEXULOSE-6-PHOSPHATE ISOMERASE"/>
    <property type="match status" value="1"/>
</dbReference>
<dbReference type="InterPro" id="IPR001347">
    <property type="entry name" value="SIS_dom"/>
</dbReference>
<dbReference type="OrthoDB" id="350569at2157"/>
<name>A6UW68_META3</name>
<dbReference type="GO" id="GO:0097367">
    <property type="term" value="F:carbohydrate derivative binding"/>
    <property type="evidence" value="ECO:0007669"/>
    <property type="project" value="InterPro"/>
</dbReference>
<reference evidence="3" key="1">
    <citation type="submission" date="2007-06" db="EMBL/GenBank/DDBJ databases">
        <title>Complete sequence of Methanococcus aeolicus Nankai-3.</title>
        <authorList>
            <consortium name="US DOE Joint Genome Institute"/>
            <person name="Copeland A."/>
            <person name="Lucas S."/>
            <person name="Lapidus A."/>
            <person name="Barry K."/>
            <person name="Glavina del Rio T."/>
            <person name="Dalin E."/>
            <person name="Tice H."/>
            <person name="Pitluck S."/>
            <person name="Chain P."/>
            <person name="Malfatti S."/>
            <person name="Shin M."/>
            <person name="Vergez L."/>
            <person name="Schmutz J."/>
            <person name="Larimer F."/>
            <person name="Land M."/>
            <person name="Hauser L."/>
            <person name="Kyrpides N."/>
            <person name="Lykidis A."/>
            <person name="Sieprawska-Lupa M."/>
            <person name="Whitman W.B."/>
            <person name="Richardson P."/>
        </authorList>
    </citation>
    <scope>NUCLEOTIDE SEQUENCE [LARGE SCALE GENOMIC DNA]</scope>
    <source>
        <strain evidence="3">Nankai-3</strain>
    </source>
</reference>
<evidence type="ECO:0000313" key="3">
    <source>
        <dbReference type="EMBL" id="ABR56740.1"/>
    </source>
</evidence>
<evidence type="ECO:0000259" key="2">
    <source>
        <dbReference type="PROSITE" id="PS51464"/>
    </source>
</evidence>
<dbReference type="eggNOG" id="arCOG00068">
    <property type="taxonomic scope" value="Archaea"/>
</dbReference>
<dbReference type="EMBL" id="CP000743">
    <property type="protein sequence ID" value="ABR56740.1"/>
    <property type="molecule type" value="Genomic_DNA"/>
</dbReference>
<dbReference type="Gene3D" id="3.40.50.10490">
    <property type="entry name" value="Glucose-6-phosphate isomerase like protein, domain 1"/>
    <property type="match status" value="1"/>
</dbReference>
<organism evidence="3 4">
    <name type="scientific">Methanococcus aeolicus (strain ATCC BAA-1280 / DSM 17508 / OCM 812 / Nankai-3)</name>
    <dbReference type="NCBI Taxonomy" id="419665"/>
    <lineage>
        <taxon>Archaea</taxon>
        <taxon>Methanobacteriati</taxon>
        <taxon>Methanobacteriota</taxon>
        <taxon>Methanomada group</taxon>
        <taxon>Methanococci</taxon>
        <taxon>Methanococcales</taxon>
        <taxon>Methanococcaceae</taxon>
        <taxon>Methanococcus</taxon>
    </lineage>
</organism>
<dbReference type="KEGG" id="mae:Maeo_1163"/>
<evidence type="ECO:0000256" key="1">
    <source>
        <dbReference type="ARBA" id="ARBA00009235"/>
    </source>
</evidence>
<sequence>MNTKPIKELIKKLELFYKQAPTNSDLLLNNIINTKSESSKIYIYGIGRSGFVGKAFAMRLMHLGFKSHFIGEATCPAVSNNDLLIVVSGSGETYSIVNLLNKINKINNKLELKGKNKIKIISITHNNNCTLKELSDFIVNLAIDESDKTENKCFPMGTLFEEIAFIYLDTIIYNLMEKLNISEEDMKKRHCNFL</sequence>